<evidence type="ECO:0000256" key="3">
    <source>
        <dbReference type="ARBA" id="ARBA00023002"/>
    </source>
</evidence>
<dbReference type="AlphaFoldDB" id="M3FIK7"/>
<sequence length="335" mass="36546">MVRTGRWVGHSASNCTEERETAMSTTPRMLLVLSENWTLTGGRADLPAAVRWAREAEDAGFDSVMVSEHIVLGPDAAADGIMGNPRDYALPGNQDPYTPWPNSLLLLASIASVTERLRLAAAAVLAPLRHPLLMARELGTLDLLSEGRLLVQPTVSWSKDEYDALGVPFGRRGRLLDEHLEVWAKAWGPSPISHVSEHHPFRDVYFEPKAYRPEGPRLWFGGQRLHGPVLRRLVRYGHGFHPLGRPTPDDLDALDEAMTAAGRNAADLEMIGGARAVFPDDHAPADLGAALASIPEQLAQGFTTFCVKPNQFIDDPDGVGAFCKEVMRRVGALTG</sequence>
<evidence type="ECO:0000313" key="8">
    <source>
        <dbReference type="Proteomes" id="UP000030760"/>
    </source>
</evidence>
<keyword evidence="4" id="KW-0503">Monooxygenase</keyword>
<evidence type="ECO:0000256" key="5">
    <source>
        <dbReference type="SAM" id="MobiDB-lite"/>
    </source>
</evidence>
<reference evidence="8" key="1">
    <citation type="journal article" date="2013" name="Genome Announc.">
        <title>Draft Genome Sequence of Streptomyces bottropensis ATCC 25435, a Bottromycin-Producing Actinomycete.</title>
        <authorList>
            <person name="Zhang H."/>
            <person name="Zhou W."/>
            <person name="Zhuang Y."/>
            <person name="Liang X."/>
            <person name="Liu T."/>
        </authorList>
    </citation>
    <scope>NUCLEOTIDE SEQUENCE [LARGE SCALE GENOMIC DNA]</scope>
    <source>
        <strain evidence="8">ATCC 25435</strain>
    </source>
</reference>
<proteinExistence type="predicted"/>
<feature type="domain" description="Luciferase-like" evidence="6">
    <location>
        <begin position="31"/>
        <end position="285"/>
    </location>
</feature>
<dbReference type="InterPro" id="IPR036661">
    <property type="entry name" value="Luciferase-like_sf"/>
</dbReference>
<protein>
    <recommendedName>
        <fullName evidence="6">Luciferase-like domain-containing protein</fullName>
    </recommendedName>
</protein>
<dbReference type="Proteomes" id="UP000030760">
    <property type="component" value="Unassembled WGS sequence"/>
</dbReference>
<feature type="region of interest" description="Disordered" evidence="5">
    <location>
        <begin position="1"/>
        <end position="21"/>
    </location>
</feature>
<evidence type="ECO:0000256" key="2">
    <source>
        <dbReference type="ARBA" id="ARBA00022643"/>
    </source>
</evidence>
<name>M3FIK7_9ACTN</name>
<dbReference type="Pfam" id="PF00296">
    <property type="entry name" value="Bac_luciferase"/>
    <property type="match status" value="1"/>
</dbReference>
<evidence type="ECO:0000256" key="4">
    <source>
        <dbReference type="ARBA" id="ARBA00023033"/>
    </source>
</evidence>
<dbReference type="InterPro" id="IPR050172">
    <property type="entry name" value="SsuD_RutA_monooxygenase"/>
</dbReference>
<keyword evidence="3" id="KW-0560">Oxidoreductase</keyword>
<dbReference type="EMBL" id="KB405095">
    <property type="protein sequence ID" value="EMF51864.1"/>
    <property type="molecule type" value="Genomic_DNA"/>
</dbReference>
<dbReference type="InterPro" id="IPR011251">
    <property type="entry name" value="Luciferase-like_dom"/>
</dbReference>
<dbReference type="PANTHER" id="PTHR42847">
    <property type="entry name" value="ALKANESULFONATE MONOOXYGENASE"/>
    <property type="match status" value="1"/>
</dbReference>
<gene>
    <name evidence="7" type="ORF">SBD_6386</name>
</gene>
<dbReference type="GO" id="GO:0046306">
    <property type="term" value="P:alkanesulfonate catabolic process"/>
    <property type="evidence" value="ECO:0007669"/>
    <property type="project" value="TreeGrafter"/>
</dbReference>
<keyword evidence="1" id="KW-0285">Flavoprotein</keyword>
<accession>M3FIK7</accession>
<dbReference type="SUPFAM" id="SSF51679">
    <property type="entry name" value="Bacterial luciferase-like"/>
    <property type="match status" value="1"/>
</dbReference>
<evidence type="ECO:0000313" key="7">
    <source>
        <dbReference type="EMBL" id="EMF51864.1"/>
    </source>
</evidence>
<keyword evidence="2" id="KW-0288">FMN</keyword>
<evidence type="ECO:0000256" key="1">
    <source>
        <dbReference type="ARBA" id="ARBA00022630"/>
    </source>
</evidence>
<dbReference type="Gene3D" id="3.20.20.30">
    <property type="entry name" value="Luciferase-like domain"/>
    <property type="match status" value="1"/>
</dbReference>
<evidence type="ECO:0000259" key="6">
    <source>
        <dbReference type="Pfam" id="PF00296"/>
    </source>
</evidence>
<organism evidence="7 8">
    <name type="scientific">Streptomyces bottropensis ATCC 25435</name>
    <dbReference type="NCBI Taxonomy" id="1054862"/>
    <lineage>
        <taxon>Bacteria</taxon>
        <taxon>Bacillati</taxon>
        <taxon>Actinomycetota</taxon>
        <taxon>Actinomycetes</taxon>
        <taxon>Kitasatosporales</taxon>
        <taxon>Streptomycetaceae</taxon>
        <taxon>Streptomyces</taxon>
    </lineage>
</organism>
<dbReference type="PANTHER" id="PTHR42847:SF4">
    <property type="entry name" value="ALKANESULFONATE MONOOXYGENASE-RELATED"/>
    <property type="match status" value="1"/>
</dbReference>
<dbReference type="GO" id="GO:0008726">
    <property type="term" value="F:alkanesulfonate monooxygenase activity"/>
    <property type="evidence" value="ECO:0007669"/>
    <property type="project" value="TreeGrafter"/>
</dbReference>